<dbReference type="NCBIfam" id="NF033749">
    <property type="entry name" value="bact_hemeryth"/>
    <property type="match status" value="1"/>
</dbReference>
<dbReference type="InterPro" id="IPR050669">
    <property type="entry name" value="Hemerythrin"/>
</dbReference>
<proteinExistence type="inferred from homology"/>
<dbReference type="NCBIfam" id="NF002007">
    <property type="entry name" value="PRK00808.1"/>
    <property type="match status" value="1"/>
</dbReference>
<protein>
    <submittedName>
        <fullName evidence="6">Hemerythrin</fullName>
    </submittedName>
</protein>
<dbReference type="NCBIfam" id="TIGR02481">
    <property type="entry name" value="hemeryth_dom"/>
    <property type="match status" value="1"/>
</dbReference>
<dbReference type="InterPro" id="IPR016131">
    <property type="entry name" value="Haemerythrin_Fe_BS"/>
</dbReference>
<evidence type="ECO:0000313" key="7">
    <source>
        <dbReference type="Proteomes" id="UP000243468"/>
    </source>
</evidence>
<evidence type="ECO:0000256" key="4">
    <source>
        <dbReference type="ARBA" id="ARBA00023004"/>
    </source>
</evidence>
<keyword evidence="7" id="KW-1185">Reference proteome</keyword>
<dbReference type="EMBL" id="FMYO01000002">
    <property type="protein sequence ID" value="SDB94840.1"/>
    <property type="molecule type" value="Genomic_DNA"/>
</dbReference>
<keyword evidence="4" id="KW-0408">Iron</keyword>
<dbReference type="InterPro" id="IPR012312">
    <property type="entry name" value="Hemerythrin-like"/>
</dbReference>
<dbReference type="GO" id="GO:0046872">
    <property type="term" value="F:metal ion binding"/>
    <property type="evidence" value="ECO:0007669"/>
    <property type="project" value="UniProtKB-KW"/>
</dbReference>
<evidence type="ECO:0000256" key="3">
    <source>
        <dbReference type="ARBA" id="ARBA00022723"/>
    </source>
</evidence>
<accession>A0A1G6HKR1</accession>
<evidence type="ECO:0000259" key="5">
    <source>
        <dbReference type="Pfam" id="PF01814"/>
    </source>
</evidence>
<gene>
    <name evidence="6" type="ORF">SAMN05421732_10272</name>
</gene>
<dbReference type="AlphaFoldDB" id="A0A1G6HKR1"/>
<dbReference type="InterPro" id="IPR012827">
    <property type="entry name" value="Hemerythrin_metal-bd"/>
</dbReference>
<dbReference type="Gene3D" id="1.20.120.50">
    <property type="entry name" value="Hemerythrin-like"/>
    <property type="match status" value="1"/>
</dbReference>
<dbReference type="Pfam" id="PF01814">
    <property type="entry name" value="Hemerythrin"/>
    <property type="match status" value="1"/>
</dbReference>
<reference evidence="7" key="1">
    <citation type="submission" date="2016-09" db="EMBL/GenBank/DDBJ databases">
        <authorList>
            <person name="Varghese N."/>
            <person name="Submissions S."/>
        </authorList>
    </citation>
    <scope>NUCLEOTIDE SEQUENCE [LARGE SCALE GENOMIC DNA]</scope>
    <source>
        <strain evidence="7">ANC 4667</strain>
    </source>
</reference>
<dbReference type="PROSITE" id="PS00550">
    <property type="entry name" value="HEMERYTHRINS"/>
    <property type="match status" value="1"/>
</dbReference>
<dbReference type="PANTHER" id="PTHR37164:SF1">
    <property type="entry name" value="BACTERIOHEMERYTHRIN"/>
    <property type="match status" value="1"/>
</dbReference>
<keyword evidence="2" id="KW-0561">Oxygen transport</keyword>
<keyword evidence="2" id="KW-0813">Transport</keyword>
<name>A0A1G6HKR1_9GAMM</name>
<dbReference type="PANTHER" id="PTHR37164">
    <property type="entry name" value="BACTERIOHEMERYTHRIN"/>
    <property type="match status" value="1"/>
</dbReference>
<dbReference type="CDD" id="cd12107">
    <property type="entry name" value="Hemerythrin"/>
    <property type="match status" value="1"/>
</dbReference>
<evidence type="ECO:0000256" key="1">
    <source>
        <dbReference type="ARBA" id="ARBA00010587"/>
    </source>
</evidence>
<feature type="domain" description="Hemerythrin-like" evidence="5">
    <location>
        <begin position="11"/>
        <end position="123"/>
    </location>
</feature>
<evidence type="ECO:0000313" key="6">
    <source>
        <dbReference type="EMBL" id="SDB94840.1"/>
    </source>
</evidence>
<dbReference type="Proteomes" id="UP000243468">
    <property type="component" value="Unassembled WGS sequence"/>
</dbReference>
<keyword evidence="3" id="KW-0479">Metal-binding</keyword>
<sequence length="150" mass="18218">MMEWNETYNIGIDVIDNQHRQILDYINALEQVKNTGQRDKIKEVLEDLIDYTQSHFSFEENLLEQVSYQYLPSHRGIHELFVKRLNDYRLKFEKGEAIENDLYRLLSKWLINHIQHDDQDYVDAVRDNMLSYLRKQEQKKGKGWFARFFS</sequence>
<dbReference type="InterPro" id="IPR035938">
    <property type="entry name" value="Hemerythrin-like_sf"/>
</dbReference>
<dbReference type="STRING" id="1226327.SAMN05421732_10272"/>
<comment type="similarity">
    <text evidence="1">Belongs to the hemerythrin family.</text>
</comment>
<evidence type="ECO:0000256" key="2">
    <source>
        <dbReference type="ARBA" id="ARBA00022621"/>
    </source>
</evidence>
<dbReference type="SUPFAM" id="SSF47188">
    <property type="entry name" value="Hemerythrin-like"/>
    <property type="match status" value="1"/>
</dbReference>
<organism evidence="6 7">
    <name type="scientific">Acinetobacter kookii</name>
    <dbReference type="NCBI Taxonomy" id="1226327"/>
    <lineage>
        <taxon>Bacteria</taxon>
        <taxon>Pseudomonadati</taxon>
        <taxon>Pseudomonadota</taxon>
        <taxon>Gammaproteobacteria</taxon>
        <taxon>Moraxellales</taxon>
        <taxon>Moraxellaceae</taxon>
        <taxon>Acinetobacter</taxon>
    </lineage>
</organism>
<dbReference type="GO" id="GO:0005344">
    <property type="term" value="F:oxygen carrier activity"/>
    <property type="evidence" value="ECO:0007669"/>
    <property type="project" value="UniProtKB-KW"/>
</dbReference>